<dbReference type="Proteomes" id="UP001499979">
    <property type="component" value="Unassembled WGS sequence"/>
</dbReference>
<feature type="compositionally biased region" description="Basic and acidic residues" evidence="2">
    <location>
        <begin position="345"/>
        <end position="356"/>
    </location>
</feature>
<feature type="region of interest" description="Disordered" evidence="2">
    <location>
        <begin position="345"/>
        <end position="375"/>
    </location>
</feature>
<organism evidence="4 5">
    <name type="scientific">Nocardioides aquiterrae</name>
    <dbReference type="NCBI Taxonomy" id="203799"/>
    <lineage>
        <taxon>Bacteria</taxon>
        <taxon>Bacillati</taxon>
        <taxon>Actinomycetota</taxon>
        <taxon>Actinomycetes</taxon>
        <taxon>Propionibacteriales</taxon>
        <taxon>Nocardioidaceae</taxon>
        <taxon>Nocardioides</taxon>
    </lineage>
</organism>
<evidence type="ECO:0000256" key="2">
    <source>
        <dbReference type="SAM" id="MobiDB-lite"/>
    </source>
</evidence>
<evidence type="ECO:0000313" key="5">
    <source>
        <dbReference type="Proteomes" id="UP001499979"/>
    </source>
</evidence>
<dbReference type="RefSeq" id="WP_343908739.1">
    <property type="nucleotide sequence ID" value="NZ_BAAAJE010000018.1"/>
</dbReference>
<name>A0ABN1UIC5_9ACTN</name>
<keyword evidence="1" id="KW-0067">ATP-binding</keyword>
<keyword evidence="1" id="KW-0547">Nucleotide-binding</keyword>
<comment type="caution">
    <text evidence="4">The sequence shown here is derived from an EMBL/GenBank/DDBJ whole genome shotgun (WGS) entry which is preliminary data.</text>
</comment>
<protein>
    <recommendedName>
        <fullName evidence="3">ATP-grasp domain-containing protein</fullName>
    </recommendedName>
</protein>
<evidence type="ECO:0000313" key="4">
    <source>
        <dbReference type="EMBL" id="GAA1152216.1"/>
    </source>
</evidence>
<accession>A0ABN1UIC5</accession>
<dbReference type="EMBL" id="BAAAJE010000018">
    <property type="protein sequence ID" value="GAA1152216.1"/>
    <property type="molecule type" value="Genomic_DNA"/>
</dbReference>
<proteinExistence type="predicted"/>
<feature type="compositionally biased region" description="Basic and acidic residues" evidence="2">
    <location>
        <begin position="363"/>
        <end position="375"/>
    </location>
</feature>
<sequence>MRRAELRERLAALYAGRPVVLAPGGAAGWASWVERLDRLGCRTLVLDPPVPATVLATDGFRLHDRLVRDLRPDAVAAVERFDPEGRGLFRTSPFVTSDEPVLGRPVTGGRPRAFLALEDKLRADAVWAAAGIAAAPSRVVPLEEDALAAATRELAGPLGAVWSGDGFTGGGDYVRWVLDRDDRAKARAFFAPRSERVRVMPFLDGVPCSIHGFVLPDGTAVLRPVEIAVLRDRAARTFAYAGLGTGWDPAPDDREHLRDVARRVGEHLRAAHGYRGAFGVDGVLTADGFRPTELNTRMSAGCTLLAGVDPDFFQLLQANLLVGIDAGVTVAEVEGYLPDMDVERRSTTDRRLRPGERLAALAEDERLEAAPDPRA</sequence>
<dbReference type="PROSITE" id="PS50975">
    <property type="entry name" value="ATP_GRASP"/>
    <property type="match status" value="1"/>
</dbReference>
<keyword evidence="5" id="KW-1185">Reference proteome</keyword>
<feature type="domain" description="ATP-grasp" evidence="3">
    <location>
        <begin position="124"/>
        <end position="321"/>
    </location>
</feature>
<reference evidence="4 5" key="1">
    <citation type="journal article" date="2019" name="Int. J. Syst. Evol. Microbiol.">
        <title>The Global Catalogue of Microorganisms (GCM) 10K type strain sequencing project: providing services to taxonomists for standard genome sequencing and annotation.</title>
        <authorList>
            <consortium name="The Broad Institute Genomics Platform"/>
            <consortium name="The Broad Institute Genome Sequencing Center for Infectious Disease"/>
            <person name="Wu L."/>
            <person name="Ma J."/>
        </authorList>
    </citation>
    <scope>NUCLEOTIDE SEQUENCE [LARGE SCALE GENOMIC DNA]</scope>
    <source>
        <strain evidence="4 5">JCM 11813</strain>
    </source>
</reference>
<gene>
    <name evidence="4" type="ORF">GCM10009606_33450</name>
</gene>
<dbReference type="SUPFAM" id="SSF56059">
    <property type="entry name" value="Glutathione synthetase ATP-binding domain-like"/>
    <property type="match status" value="1"/>
</dbReference>
<dbReference type="InterPro" id="IPR011761">
    <property type="entry name" value="ATP-grasp"/>
</dbReference>
<evidence type="ECO:0000256" key="1">
    <source>
        <dbReference type="PROSITE-ProRule" id="PRU00409"/>
    </source>
</evidence>
<evidence type="ECO:0000259" key="3">
    <source>
        <dbReference type="PROSITE" id="PS50975"/>
    </source>
</evidence>
<dbReference type="Gene3D" id="3.30.470.20">
    <property type="entry name" value="ATP-grasp fold, B domain"/>
    <property type="match status" value="1"/>
</dbReference>